<dbReference type="Proteomes" id="UP000438914">
    <property type="component" value="Unassembled WGS sequence"/>
</dbReference>
<name>A0A7K0KG49_9BACT</name>
<organism evidence="3 4">
    <name type="scientific">Hallella mizrahii</name>
    <dbReference type="NCBI Taxonomy" id="2606637"/>
    <lineage>
        <taxon>Bacteria</taxon>
        <taxon>Pseudomonadati</taxon>
        <taxon>Bacteroidota</taxon>
        <taxon>Bacteroidia</taxon>
        <taxon>Bacteroidales</taxon>
        <taxon>Prevotellaceae</taxon>
        <taxon>Hallella</taxon>
    </lineage>
</organism>
<dbReference type="AlphaFoldDB" id="A0A7K0KG49"/>
<feature type="compositionally biased region" description="Basic residues" evidence="1">
    <location>
        <begin position="15"/>
        <end position="27"/>
    </location>
</feature>
<accession>A0A7K0KG49</accession>
<reference evidence="3 4" key="1">
    <citation type="submission" date="2019-08" db="EMBL/GenBank/DDBJ databases">
        <title>In-depth cultivation of the pig gut microbiome towards novel bacterial diversity and tailored functional studies.</title>
        <authorList>
            <person name="Wylensek D."/>
            <person name="Hitch T.C.A."/>
            <person name="Clavel T."/>
        </authorList>
    </citation>
    <scope>NUCLEOTIDE SEQUENCE [LARGE SCALE GENOMIC DNA]</scope>
    <source>
        <strain evidence="3 4">LKV-178-WT-2A</strain>
    </source>
</reference>
<evidence type="ECO:0000256" key="1">
    <source>
        <dbReference type="SAM" id="MobiDB-lite"/>
    </source>
</evidence>
<evidence type="ECO:0000313" key="4">
    <source>
        <dbReference type="Proteomes" id="UP000438914"/>
    </source>
</evidence>
<protein>
    <submittedName>
        <fullName evidence="3">Uncharacterized protein</fullName>
    </submittedName>
</protein>
<feature type="transmembrane region" description="Helical" evidence="2">
    <location>
        <begin position="51"/>
        <end position="71"/>
    </location>
</feature>
<dbReference type="RefSeq" id="WP_154534489.1">
    <property type="nucleotide sequence ID" value="NZ_VUNG01000023.1"/>
</dbReference>
<keyword evidence="2" id="KW-0472">Membrane</keyword>
<keyword evidence="2" id="KW-0812">Transmembrane</keyword>
<feature type="region of interest" description="Disordered" evidence="1">
    <location>
        <begin position="1"/>
        <end position="34"/>
    </location>
</feature>
<evidence type="ECO:0000313" key="3">
    <source>
        <dbReference type="EMBL" id="MST84901.1"/>
    </source>
</evidence>
<comment type="caution">
    <text evidence="3">The sequence shown here is derived from an EMBL/GenBank/DDBJ whole genome shotgun (WGS) entry which is preliminary data.</text>
</comment>
<sequence>MASTQESTSTSTQHQHYHHEHHHHHHHVDQSEVSKQKAFRSIKLRAMTGKILSVVLTVFAIALMCFVYWIYTTK</sequence>
<gene>
    <name evidence="3" type="ORF">FYJ73_09510</name>
</gene>
<keyword evidence="2" id="KW-1133">Transmembrane helix</keyword>
<feature type="compositionally biased region" description="Low complexity" evidence="1">
    <location>
        <begin position="1"/>
        <end position="14"/>
    </location>
</feature>
<keyword evidence="4" id="KW-1185">Reference proteome</keyword>
<evidence type="ECO:0000256" key="2">
    <source>
        <dbReference type="SAM" id="Phobius"/>
    </source>
</evidence>
<proteinExistence type="predicted"/>
<dbReference type="EMBL" id="VUNG01000023">
    <property type="protein sequence ID" value="MST84901.1"/>
    <property type="molecule type" value="Genomic_DNA"/>
</dbReference>